<dbReference type="AlphaFoldDB" id="A0A7N0V4Z3"/>
<dbReference type="PANTHER" id="PTHR46327">
    <property type="entry name" value="F16F4.11 PROTEIN-RELATED"/>
    <property type="match status" value="1"/>
</dbReference>
<feature type="region of interest" description="Disordered" evidence="2">
    <location>
        <begin position="262"/>
        <end position="305"/>
    </location>
</feature>
<evidence type="ECO:0000313" key="4">
    <source>
        <dbReference type="EnsemblPlants" id="Kaladp0098s0054.1.v1.1.CDS.1"/>
    </source>
</evidence>
<evidence type="ECO:0000256" key="1">
    <source>
        <dbReference type="SAM" id="Coils"/>
    </source>
</evidence>
<dbReference type="PANTHER" id="PTHR46327:SF2">
    <property type="entry name" value="SEQUENCE-SPECIFIC DNA BINDING TRANSCRIPTION FACTOR"/>
    <property type="match status" value="1"/>
</dbReference>
<feature type="domain" description="Myb/SANT-like DNA-binding" evidence="3">
    <location>
        <begin position="104"/>
        <end position="198"/>
    </location>
</feature>
<dbReference type="GO" id="GO:1900037">
    <property type="term" value="P:regulation of cellular response to hypoxia"/>
    <property type="evidence" value="ECO:0007669"/>
    <property type="project" value="EnsemblPlants"/>
</dbReference>
<dbReference type="GO" id="GO:0010629">
    <property type="term" value="P:negative regulation of gene expression"/>
    <property type="evidence" value="ECO:0007669"/>
    <property type="project" value="EnsemblPlants"/>
</dbReference>
<feature type="compositionally biased region" description="Acidic residues" evidence="2">
    <location>
        <begin position="82"/>
        <end position="92"/>
    </location>
</feature>
<keyword evidence="5" id="KW-1185">Reference proteome</keyword>
<feature type="compositionally biased region" description="Pro residues" evidence="2">
    <location>
        <begin position="27"/>
        <end position="40"/>
    </location>
</feature>
<dbReference type="GO" id="GO:0005634">
    <property type="term" value="C:nucleus"/>
    <property type="evidence" value="ECO:0007669"/>
    <property type="project" value="EnsemblPlants"/>
</dbReference>
<dbReference type="GO" id="GO:0000976">
    <property type="term" value="F:transcription cis-regulatory region binding"/>
    <property type="evidence" value="ECO:0007669"/>
    <property type="project" value="EnsemblPlants"/>
</dbReference>
<sequence length="431" mass="48766">MEGNGLRGGIFSNLSPGILGLEMPIQQQPPPPPQPQPPQQRPQNPHHFHPQMVAFARPETDHSSQMKQPGYPYAANPRQLSDDEEGGTEENAADGKRKGSPWQRMKWTDGMVRLLIMAVYYIGDECGSEGGGEAGAGKKKAGALMQKKGKWKSVSRAMMEKGFHVSPQQCEDKFNDLNKRYKRVNEILGKGTACKVVENQSLLDQMDHLTPKSKEEARKLLNSKHLFFREMCAYHNSCGGGAGHHSPEQALAPRNSSETLQIHHSNNSHNHSEGEGDDEDSENEEDDDSQNEEEEGEVRCSTKRRIEGEAGLRGLEGEVGAVMSDGGRSGWEKREWLKRRMVRVEEERVGQEMEAFEIEKERLKWAKYSSKKEREMERKRLRNERAKLENDRMVLLLKHKELQIMSHFSQQQQQQMGACNNKRADPSSVTG</sequence>
<dbReference type="OMA" id="QRVKWMR"/>
<keyword evidence="1" id="KW-0175">Coiled coil</keyword>
<feature type="coiled-coil region" evidence="1">
    <location>
        <begin position="369"/>
        <end position="398"/>
    </location>
</feature>
<name>A0A7N0V4Z3_KALFE</name>
<reference evidence="4" key="1">
    <citation type="submission" date="2021-01" db="UniProtKB">
        <authorList>
            <consortium name="EnsemblPlants"/>
        </authorList>
    </citation>
    <scope>IDENTIFICATION</scope>
</reference>
<dbReference type="Gene3D" id="1.10.10.60">
    <property type="entry name" value="Homeodomain-like"/>
    <property type="match status" value="1"/>
</dbReference>
<organism evidence="4 5">
    <name type="scientific">Kalanchoe fedtschenkoi</name>
    <name type="common">Lavender scallops</name>
    <name type="synonym">South American air plant</name>
    <dbReference type="NCBI Taxonomy" id="63787"/>
    <lineage>
        <taxon>Eukaryota</taxon>
        <taxon>Viridiplantae</taxon>
        <taxon>Streptophyta</taxon>
        <taxon>Embryophyta</taxon>
        <taxon>Tracheophyta</taxon>
        <taxon>Spermatophyta</taxon>
        <taxon>Magnoliopsida</taxon>
        <taxon>eudicotyledons</taxon>
        <taxon>Gunneridae</taxon>
        <taxon>Pentapetalae</taxon>
        <taxon>Saxifragales</taxon>
        <taxon>Crassulaceae</taxon>
        <taxon>Kalanchoe</taxon>
    </lineage>
</organism>
<evidence type="ECO:0000313" key="5">
    <source>
        <dbReference type="Proteomes" id="UP000594263"/>
    </source>
</evidence>
<feature type="region of interest" description="Disordered" evidence="2">
    <location>
        <begin position="1"/>
        <end position="102"/>
    </location>
</feature>
<evidence type="ECO:0000256" key="2">
    <source>
        <dbReference type="SAM" id="MobiDB-lite"/>
    </source>
</evidence>
<proteinExistence type="predicted"/>
<accession>A0A7N0V4Z3</accession>
<dbReference type="Gramene" id="Kaladp0098s0054.1.v1.1">
    <property type="protein sequence ID" value="Kaladp0098s0054.1.v1.1.CDS.1"/>
    <property type="gene ID" value="Kaladp0098s0054.v1.1"/>
</dbReference>
<evidence type="ECO:0000259" key="3">
    <source>
        <dbReference type="Pfam" id="PF13837"/>
    </source>
</evidence>
<protein>
    <recommendedName>
        <fullName evidence="3">Myb/SANT-like DNA-binding domain-containing protein</fullName>
    </recommendedName>
</protein>
<dbReference type="Pfam" id="PF13837">
    <property type="entry name" value="Myb_DNA-bind_4"/>
    <property type="match status" value="1"/>
</dbReference>
<feature type="region of interest" description="Disordered" evidence="2">
    <location>
        <begin position="408"/>
        <end position="431"/>
    </location>
</feature>
<dbReference type="Proteomes" id="UP000594263">
    <property type="component" value="Unplaced"/>
</dbReference>
<dbReference type="InterPro" id="IPR044822">
    <property type="entry name" value="Myb_DNA-bind_4"/>
</dbReference>
<dbReference type="EnsemblPlants" id="Kaladp0098s0054.1.v1.1">
    <property type="protein sequence ID" value="Kaladp0098s0054.1.v1.1.CDS.1"/>
    <property type="gene ID" value="Kaladp0098s0054.v1.1"/>
</dbReference>
<feature type="compositionally biased region" description="Acidic residues" evidence="2">
    <location>
        <begin position="275"/>
        <end position="296"/>
    </location>
</feature>